<dbReference type="EMBL" id="QKRW01000008">
    <property type="protein sequence ID" value="RAL65971.1"/>
    <property type="molecule type" value="Genomic_DNA"/>
</dbReference>
<organism evidence="1 2">
    <name type="scientific">Monilinia fructigena</name>
    <dbReference type="NCBI Taxonomy" id="38457"/>
    <lineage>
        <taxon>Eukaryota</taxon>
        <taxon>Fungi</taxon>
        <taxon>Dikarya</taxon>
        <taxon>Ascomycota</taxon>
        <taxon>Pezizomycotina</taxon>
        <taxon>Leotiomycetes</taxon>
        <taxon>Helotiales</taxon>
        <taxon>Sclerotiniaceae</taxon>
        <taxon>Monilinia</taxon>
    </lineage>
</organism>
<reference evidence="1 2" key="1">
    <citation type="submission" date="2018-06" db="EMBL/GenBank/DDBJ databases">
        <title>Genome Sequence of the Brown Rot Fungal Pathogen Monilinia fructigena.</title>
        <authorList>
            <person name="Landi L."/>
            <person name="De Miccolis Angelini R.M."/>
            <person name="Pollastro S."/>
            <person name="Abate D."/>
            <person name="Faretra F."/>
            <person name="Romanazzi G."/>
        </authorList>
    </citation>
    <scope>NUCLEOTIDE SEQUENCE [LARGE SCALE GENOMIC DNA]</scope>
    <source>
        <strain evidence="1 2">Mfrg269</strain>
    </source>
</reference>
<comment type="caution">
    <text evidence="1">The sequence shown here is derived from an EMBL/GenBank/DDBJ whole genome shotgun (WGS) entry which is preliminary data.</text>
</comment>
<sequence length="79" mass="8820">MQRQQKMSTRWVSPGTKPLITFMMRNPAVKLPLTIMTEKLSRNAVAEAEPAIALDTFPVASADAGDIGRYLEDSFLECY</sequence>
<protein>
    <submittedName>
        <fullName evidence="1">Uncharacterized protein</fullName>
    </submittedName>
</protein>
<dbReference type="Proteomes" id="UP000249056">
    <property type="component" value="Unassembled WGS sequence"/>
</dbReference>
<evidence type="ECO:0000313" key="2">
    <source>
        <dbReference type="Proteomes" id="UP000249056"/>
    </source>
</evidence>
<gene>
    <name evidence="1" type="ORF">DID88_005632</name>
</gene>
<keyword evidence="2" id="KW-1185">Reference proteome</keyword>
<accession>A0A395J0Q1</accession>
<evidence type="ECO:0000313" key="1">
    <source>
        <dbReference type="EMBL" id="RAL65971.1"/>
    </source>
</evidence>
<proteinExistence type="predicted"/>
<dbReference type="AlphaFoldDB" id="A0A395J0Q1"/>
<name>A0A395J0Q1_9HELO</name>